<evidence type="ECO:0000313" key="3">
    <source>
        <dbReference type="EMBL" id="KAK0391076.1"/>
    </source>
</evidence>
<comment type="caution">
    <text evidence="3">The sequence shown here is derived from an EMBL/GenBank/DDBJ whole genome shotgun (WGS) entry which is preliminary data.</text>
</comment>
<feature type="compositionally biased region" description="Basic and acidic residues" evidence="1">
    <location>
        <begin position="504"/>
        <end position="515"/>
    </location>
</feature>
<feature type="compositionally biased region" description="Low complexity" evidence="1">
    <location>
        <begin position="43"/>
        <end position="64"/>
    </location>
</feature>
<feature type="compositionally biased region" description="Polar residues" evidence="1">
    <location>
        <begin position="770"/>
        <end position="781"/>
    </location>
</feature>
<dbReference type="Pfam" id="PF04366">
    <property type="entry name" value="Ysc84"/>
    <property type="match status" value="1"/>
</dbReference>
<dbReference type="GO" id="GO:0035091">
    <property type="term" value="F:phosphatidylinositol binding"/>
    <property type="evidence" value="ECO:0007669"/>
    <property type="project" value="TreeGrafter"/>
</dbReference>
<feature type="compositionally biased region" description="Low complexity" evidence="1">
    <location>
        <begin position="16"/>
        <end position="31"/>
    </location>
</feature>
<dbReference type="EMBL" id="JAPDFR010000001">
    <property type="protein sequence ID" value="KAK0391076.1"/>
    <property type="molecule type" value="Genomic_DNA"/>
</dbReference>
<proteinExistence type="predicted"/>
<dbReference type="AlphaFoldDB" id="A0AA39GQ27"/>
<feature type="region of interest" description="Disordered" evidence="1">
    <location>
        <begin position="381"/>
        <end position="822"/>
    </location>
</feature>
<feature type="compositionally biased region" description="Polar residues" evidence="1">
    <location>
        <begin position="419"/>
        <end position="450"/>
    </location>
</feature>
<feature type="region of interest" description="Disordered" evidence="1">
    <location>
        <begin position="1"/>
        <end position="75"/>
    </location>
</feature>
<feature type="compositionally biased region" description="Basic and acidic residues" evidence="1">
    <location>
        <begin position="612"/>
        <end position="643"/>
    </location>
</feature>
<name>A0AA39GQ27_SARSR</name>
<feature type="compositionally biased region" description="Low complexity" evidence="1">
    <location>
        <begin position="555"/>
        <end position="564"/>
    </location>
</feature>
<dbReference type="CDD" id="cd11524">
    <property type="entry name" value="SYLF"/>
    <property type="match status" value="1"/>
</dbReference>
<dbReference type="InterPro" id="IPR051702">
    <property type="entry name" value="SH3_domain_YSC84-like"/>
</dbReference>
<feature type="compositionally biased region" description="Polar residues" evidence="1">
    <location>
        <begin position="493"/>
        <end position="502"/>
    </location>
</feature>
<protein>
    <recommendedName>
        <fullName evidence="2">Ysc84 actin-binding domain-containing protein</fullName>
    </recommendedName>
</protein>
<feature type="compositionally biased region" description="Basic and acidic residues" evidence="1">
    <location>
        <begin position="687"/>
        <end position="701"/>
    </location>
</feature>
<feature type="domain" description="Ysc84 actin-binding" evidence="2">
    <location>
        <begin position="188"/>
        <end position="314"/>
    </location>
</feature>
<reference evidence="3" key="1">
    <citation type="submission" date="2022-10" db="EMBL/GenBank/DDBJ databases">
        <title>Determination and structural analysis of whole genome sequence of Sarocladium strictum F4-1.</title>
        <authorList>
            <person name="Hu L."/>
            <person name="Jiang Y."/>
        </authorList>
    </citation>
    <scope>NUCLEOTIDE SEQUENCE</scope>
    <source>
        <strain evidence="3">F4-1</strain>
    </source>
</reference>
<feature type="compositionally biased region" description="Basic and acidic residues" evidence="1">
    <location>
        <begin position="793"/>
        <end position="804"/>
    </location>
</feature>
<dbReference type="PANTHER" id="PTHR15629:SF8">
    <property type="entry name" value="DUF500 DOMAIN PROTEIN (AFU_ORTHOLOGUE AFUA_5G07310)"/>
    <property type="match status" value="1"/>
</dbReference>
<sequence>MQRVSAFLPSWEKRNSSASGGASSTTSANGGATAGGGLFGWPNRSSSRNSTTSTGGTNGDTTSSHRPARLSIASVNSNARVQREAFWPATLDEECDKAARILKSFCGDGYLAPLNTESVSPSPTSEEPKTPTKIMMKIPRRIIQNAAGIAVFTCMRSGLWMTGSGGSGILIARKSDGTWSPPSGIMLHTPTLSFVIGVDIYDCILVVSDLAALEAIIRPRVTLGEDVGLASGQSVAFDSEDSDFKWMDPGATVLTYLKARGQHQHVNLTGCILTERANENERFYGSEVSQMDILAGNVGRYVEETKPLFEVIKMAEGRTDYDSAIVNRISATSAPGDALIASPKSKSASSGVSFGVPDAHDPDPFGVLALEMAGLEIREAGSRVRPASSQLNFNSGISSPTTSKFPRQSMDTFLDKSNRGSFMSTHTVKSQVTDAGTQTAEHTPETTPSPAQGGGSPASRSAEQADRIPEVKEEDEDVDYTTVDMSALKHISSPPSMHSATSIDFDKTRLQPKKDDDDDAVKASRASSVYEQESDSDDLNDSDEEDFSDEEEPVVFEVAAVQPARTQQVASRVMQAKGSMVTIPKRLPPPLPARNPGRRSRLGQNDMGGEVSDLRSPLRQEFGDDANEDPKATQDVSQKDGIRLDVPSEGSSARKADEDLETPRAKESSHGLDDKPAVDAPHAEGSAGEREAVEEKAHSAKSDTPVDETVEAISDNKATQADDNRSEINGDEEPSVVHSRTSTDTTGSLSGVKHSSSIFTGPIEGRGSIDGSSITTPTSERPFSVIGEATADDTPRKAARADDKPDGDECVAARVPLPSEAD</sequence>
<feature type="compositionally biased region" description="Basic and acidic residues" evidence="1">
    <location>
        <begin position="652"/>
        <end position="677"/>
    </location>
</feature>
<gene>
    <name evidence="3" type="ORF">NLU13_0578</name>
</gene>
<evidence type="ECO:0000256" key="1">
    <source>
        <dbReference type="SAM" id="MobiDB-lite"/>
    </source>
</evidence>
<keyword evidence="4" id="KW-1185">Reference proteome</keyword>
<organism evidence="3 4">
    <name type="scientific">Sarocladium strictum</name>
    <name type="common">Black bundle disease fungus</name>
    <name type="synonym">Acremonium strictum</name>
    <dbReference type="NCBI Taxonomy" id="5046"/>
    <lineage>
        <taxon>Eukaryota</taxon>
        <taxon>Fungi</taxon>
        <taxon>Dikarya</taxon>
        <taxon>Ascomycota</taxon>
        <taxon>Pezizomycotina</taxon>
        <taxon>Sordariomycetes</taxon>
        <taxon>Hypocreomycetidae</taxon>
        <taxon>Hypocreales</taxon>
        <taxon>Sarocladiaceae</taxon>
        <taxon>Sarocladium</taxon>
    </lineage>
</organism>
<accession>A0AA39GQ27</accession>
<dbReference type="InterPro" id="IPR007461">
    <property type="entry name" value="Ysc84_actin-binding"/>
</dbReference>
<feature type="compositionally biased region" description="Polar residues" evidence="1">
    <location>
        <begin position="738"/>
        <end position="759"/>
    </location>
</feature>
<feature type="compositionally biased region" description="Acidic residues" evidence="1">
    <location>
        <begin position="532"/>
        <end position="554"/>
    </location>
</feature>
<dbReference type="Proteomes" id="UP001175261">
    <property type="component" value="Unassembled WGS sequence"/>
</dbReference>
<feature type="compositionally biased region" description="Polar residues" evidence="1">
    <location>
        <begin position="387"/>
        <end position="411"/>
    </location>
</feature>
<dbReference type="PANTHER" id="PTHR15629">
    <property type="entry name" value="SH3YL1 PROTEIN"/>
    <property type="match status" value="1"/>
</dbReference>
<evidence type="ECO:0000313" key="4">
    <source>
        <dbReference type="Proteomes" id="UP001175261"/>
    </source>
</evidence>
<evidence type="ECO:0000259" key="2">
    <source>
        <dbReference type="Pfam" id="PF04366"/>
    </source>
</evidence>